<dbReference type="EMBL" id="GBXM01027687">
    <property type="protein sequence ID" value="JAH80890.1"/>
    <property type="molecule type" value="Transcribed_RNA"/>
</dbReference>
<evidence type="ECO:0000313" key="1">
    <source>
        <dbReference type="EMBL" id="JAH80890.1"/>
    </source>
</evidence>
<reference evidence="1" key="2">
    <citation type="journal article" date="2015" name="Fish Shellfish Immunol.">
        <title>Early steps in the European eel (Anguilla anguilla)-Vibrio vulnificus interaction in the gills: Role of the RtxA13 toxin.</title>
        <authorList>
            <person name="Callol A."/>
            <person name="Pajuelo D."/>
            <person name="Ebbesson L."/>
            <person name="Teles M."/>
            <person name="MacKenzie S."/>
            <person name="Amaro C."/>
        </authorList>
    </citation>
    <scope>NUCLEOTIDE SEQUENCE</scope>
</reference>
<accession>A0A0E9VU76</accession>
<name>A0A0E9VU76_ANGAN</name>
<dbReference type="AlphaFoldDB" id="A0A0E9VU76"/>
<proteinExistence type="predicted"/>
<sequence>MTYYNTSLLAWFNIGDCLIIPSCVPTYILYLEE</sequence>
<protein>
    <submittedName>
        <fullName evidence="1">Uncharacterized protein</fullName>
    </submittedName>
</protein>
<reference evidence="1" key="1">
    <citation type="submission" date="2014-11" db="EMBL/GenBank/DDBJ databases">
        <authorList>
            <person name="Amaro Gonzalez C."/>
        </authorList>
    </citation>
    <scope>NUCLEOTIDE SEQUENCE</scope>
</reference>
<organism evidence="1">
    <name type="scientific">Anguilla anguilla</name>
    <name type="common">European freshwater eel</name>
    <name type="synonym">Muraena anguilla</name>
    <dbReference type="NCBI Taxonomy" id="7936"/>
    <lineage>
        <taxon>Eukaryota</taxon>
        <taxon>Metazoa</taxon>
        <taxon>Chordata</taxon>
        <taxon>Craniata</taxon>
        <taxon>Vertebrata</taxon>
        <taxon>Euteleostomi</taxon>
        <taxon>Actinopterygii</taxon>
        <taxon>Neopterygii</taxon>
        <taxon>Teleostei</taxon>
        <taxon>Anguilliformes</taxon>
        <taxon>Anguillidae</taxon>
        <taxon>Anguilla</taxon>
    </lineage>
</organism>